<dbReference type="OrthoDB" id="47179at2759"/>
<dbReference type="VEuPathDB" id="AmoebaDB:ACA1_157300"/>
<dbReference type="RefSeq" id="XP_004348466.1">
    <property type="nucleotide sequence ID" value="XM_004348416.1"/>
</dbReference>
<dbReference type="Gene3D" id="2.170.11.10">
    <property type="entry name" value="DNA Topoisomerase I, domain 2"/>
    <property type="match status" value="1"/>
</dbReference>
<dbReference type="Gene3D" id="1.10.132.10">
    <property type="match status" value="1"/>
</dbReference>
<dbReference type="EC" id="5.6.2.1" evidence="3"/>
<evidence type="ECO:0000313" key="12">
    <source>
        <dbReference type="EMBL" id="ELR22008.1"/>
    </source>
</evidence>
<dbReference type="Pfam" id="PF02919">
    <property type="entry name" value="Topoisom_I_N"/>
    <property type="match status" value="2"/>
</dbReference>
<dbReference type="SMART" id="SM00435">
    <property type="entry name" value="TOPEUc"/>
    <property type="match status" value="1"/>
</dbReference>
<dbReference type="KEGG" id="acan:ACA1_157300"/>
<dbReference type="Pfam" id="PF01028">
    <property type="entry name" value="Topoisom_I"/>
    <property type="match status" value="1"/>
</dbReference>
<evidence type="ECO:0000256" key="5">
    <source>
        <dbReference type="ARBA" id="ARBA00023029"/>
    </source>
</evidence>
<dbReference type="InterPro" id="IPR013499">
    <property type="entry name" value="TopoI_euk"/>
</dbReference>
<feature type="domain" description="DNA topoisomerase I eukaryotic-type" evidence="11">
    <location>
        <begin position="124"/>
        <end position="426"/>
    </location>
</feature>
<keyword evidence="7 9" id="KW-0413">Isomerase</keyword>
<evidence type="ECO:0000256" key="9">
    <source>
        <dbReference type="PROSITE-ProRule" id="PRU01382"/>
    </source>
</evidence>
<protein>
    <recommendedName>
        <fullName evidence="4">DNA topoisomerase 1</fullName>
        <ecNumber evidence="3">5.6.2.1</ecNumber>
    </recommendedName>
    <alternativeName>
        <fullName evidence="8">DNA topoisomerase I</fullName>
    </alternativeName>
</protein>
<dbReference type="InterPro" id="IPR008336">
    <property type="entry name" value="TopoI_DNA-bd_euk"/>
</dbReference>
<dbReference type="Proteomes" id="UP000011083">
    <property type="component" value="Unassembled WGS sequence"/>
</dbReference>
<dbReference type="InterPro" id="IPR011010">
    <property type="entry name" value="DNA_brk_join_enz"/>
</dbReference>
<keyword evidence="13" id="KW-1185">Reference proteome</keyword>
<comment type="catalytic activity">
    <reaction evidence="1 9">
        <text>ATP-independent breakage of single-stranded DNA, followed by passage and rejoining.</text>
        <dbReference type="EC" id="5.6.2.1"/>
    </reaction>
</comment>
<dbReference type="Gene3D" id="3.90.15.10">
    <property type="entry name" value="Topoisomerase I, Chain A, domain 3"/>
    <property type="match status" value="1"/>
</dbReference>
<evidence type="ECO:0000259" key="11">
    <source>
        <dbReference type="SMART" id="SM00435"/>
    </source>
</evidence>
<organism evidence="12 13">
    <name type="scientific">Acanthamoeba castellanii (strain ATCC 30010 / Neff)</name>
    <dbReference type="NCBI Taxonomy" id="1257118"/>
    <lineage>
        <taxon>Eukaryota</taxon>
        <taxon>Amoebozoa</taxon>
        <taxon>Discosea</taxon>
        <taxon>Longamoebia</taxon>
        <taxon>Centramoebida</taxon>
        <taxon>Acanthamoebidae</taxon>
        <taxon>Acanthamoeba</taxon>
    </lineage>
</organism>
<evidence type="ECO:0000256" key="1">
    <source>
        <dbReference type="ARBA" id="ARBA00000213"/>
    </source>
</evidence>
<dbReference type="InterPro" id="IPR014711">
    <property type="entry name" value="TopoI_cat_a-hlx-sub_euk"/>
</dbReference>
<feature type="region of interest" description="Disordered" evidence="10">
    <location>
        <begin position="77"/>
        <end position="102"/>
    </location>
</feature>
<dbReference type="GO" id="GO:0006265">
    <property type="term" value="P:DNA topological change"/>
    <property type="evidence" value="ECO:0007669"/>
    <property type="project" value="UniProtKB-UniRule"/>
</dbReference>
<dbReference type="InterPro" id="IPR013500">
    <property type="entry name" value="TopoI_cat_euk"/>
</dbReference>
<dbReference type="PANTHER" id="PTHR10290">
    <property type="entry name" value="DNA TOPOISOMERASE I"/>
    <property type="match status" value="1"/>
</dbReference>
<dbReference type="PROSITE" id="PS52038">
    <property type="entry name" value="TOPO_IB_2"/>
    <property type="match status" value="1"/>
</dbReference>
<comment type="similarity">
    <text evidence="2 9">Belongs to the type IB topoisomerase family.</text>
</comment>
<evidence type="ECO:0000256" key="7">
    <source>
        <dbReference type="ARBA" id="ARBA00023235"/>
    </source>
</evidence>
<dbReference type="PRINTS" id="PR00416">
    <property type="entry name" value="EUTPISMRASEI"/>
</dbReference>
<dbReference type="GO" id="GO:0003677">
    <property type="term" value="F:DNA binding"/>
    <property type="evidence" value="ECO:0007669"/>
    <property type="project" value="UniProtKB-UniRule"/>
</dbReference>
<dbReference type="GO" id="GO:0005694">
    <property type="term" value="C:chromosome"/>
    <property type="evidence" value="ECO:0007669"/>
    <property type="project" value="InterPro"/>
</dbReference>
<evidence type="ECO:0000256" key="4">
    <source>
        <dbReference type="ARBA" id="ARBA00019632"/>
    </source>
</evidence>
<evidence type="ECO:0000256" key="8">
    <source>
        <dbReference type="ARBA" id="ARBA00033297"/>
    </source>
</evidence>
<evidence type="ECO:0000256" key="10">
    <source>
        <dbReference type="SAM" id="MobiDB-lite"/>
    </source>
</evidence>
<dbReference type="OMA" id="VENIHAH"/>
<dbReference type="InterPro" id="IPR001631">
    <property type="entry name" value="TopoI"/>
</dbReference>
<dbReference type="GO" id="GO:0006260">
    <property type="term" value="P:DNA replication"/>
    <property type="evidence" value="ECO:0007669"/>
    <property type="project" value="TreeGrafter"/>
</dbReference>
<dbReference type="InterPro" id="IPR013034">
    <property type="entry name" value="DNA_topo_DNA_db_N_dom1"/>
</dbReference>
<dbReference type="STRING" id="1257118.L8HB99"/>
<dbReference type="GO" id="GO:0005730">
    <property type="term" value="C:nucleolus"/>
    <property type="evidence" value="ECO:0007669"/>
    <property type="project" value="TreeGrafter"/>
</dbReference>
<dbReference type="Gene3D" id="1.10.10.41">
    <property type="entry name" value="Yeast DNA topoisomerase - domain 1"/>
    <property type="match status" value="1"/>
</dbReference>
<dbReference type="AlphaFoldDB" id="L8HB99"/>
<dbReference type="PANTHER" id="PTHR10290:SF3">
    <property type="entry name" value="DNA TOPOISOMERASE 1"/>
    <property type="match status" value="1"/>
</dbReference>
<dbReference type="GO" id="GO:0007059">
    <property type="term" value="P:chromosome segregation"/>
    <property type="evidence" value="ECO:0007669"/>
    <property type="project" value="TreeGrafter"/>
</dbReference>
<dbReference type="EMBL" id="KB007890">
    <property type="protein sequence ID" value="ELR22008.1"/>
    <property type="molecule type" value="Genomic_DNA"/>
</dbReference>
<name>L8HB99_ACACF</name>
<dbReference type="InterPro" id="IPR013030">
    <property type="entry name" value="DNA_topo_DNA_db_N_dom2"/>
</dbReference>
<gene>
    <name evidence="12" type="ORF">ACA1_157300</name>
</gene>
<sequence length="445" mass="49989">MEAGAPTVRWQTLEWPAGPKFPPAYKPHGVKLIYDGEPVDLTPDQEEVASFYASLLDTVNVHNEVFNKNFFRDFPRDAMPGPRRPEEREALKAERESERQRHGVALVDGEPAPVANWQIEPPGLFRGRGQHPQAGRLKPRVMPESITLNLGRGVDPPQPGGGDGAMAGREWGAVVHDQSVTWLARWRDHVTGLDKFIFMSPTAASSQTRERERFEAARQLNAHIEAIREAYMEDLNADDERRWQCATALWLIDHAGLRVGSEKADESEASSVGCCSLRVEHVRPRAPSYFDFLGKDSLRYRNAIEVPPLVFARLQRLVVGDKRSTDDVFDRLSATDVTTRLTELMPGLTASRLRIFNNSSLLQHELSRPLPPGTLSVAEKLLHYNEANRRVAIQTHRAAQGGLSTGGMMMHYMDPRITVPIEKIWGKCTREKMAWALDEASSFAF</sequence>
<evidence type="ECO:0000256" key="2">
    <source>
        <dbReference type="ARBA" id="ARBA00006645"/>
    </source>
</evidence>
<evidence type="ECO:0000313" key="13">
    <source>
        <dbReference type="Proteomes" id="UP000011083"/>
    </source>
</evidence>
<dbReference type="InterPro" id="IPR051062">
    <property type="entry name" value="Topoisomerase_IB"/>
</dbReference>
<dbReference type="SUPFAM" id="SSF56349">
    <property type="entry name" value="DNA breaking-rejoining enzymes"/>
    <property type="match status" value="1"/>
</dbReference>
<feature type="compositionally biased region" description="Basic and acidic residues" evidence="10">
    <location>
        <begin position="83"/>
        <end position="101"/>
    </location>
</feature>
<dbReference type="GO" id="GO:0003917">
    <property type="term" value="F:DNA topoisomerase type I (single strand cut, ATP-independent) activity"/>
    <property type="evidence" value="ECO:0007669"/>
    <property type="project" value="UniProtKB-UniRule"/>
</dbReference>
<evidence type="ECO:0000256" key="3">
    <source>
        <dbReference type="ARBA" id="ARBA00012891"/>
    </source>
</evidence>
<reference evidence="12 13" key="1">
    <citation type="journal article" date="2013" name="Genome Biol.">
        <title>Genome of Acanthamoeba castellanii highlights extensive lateral gene transfer and early evolution of tyrosine kinase signaling.</title>
        <authorList>
            <person name="Clarke M."/>
            <person name="Lohan A.J."/>
            <person name="Liu B."/>
            <person name="Lagkouvardos I."/>
            <person name="Roy S."/>
            <person name="Zafar N."/>
            <person name="Bertelli C."/>
            <person name="Schilde C."/>
            <person name="Kianianmomeni A."/>
            <person name="Burglin T.R."/>
            <person name="Frech C."/>
            <person name="Turcotte B."/>
            <person name="Kopec K.O."/>
            <person name="Synnott J.M."/>
            <person name="Choo C."/>
            <person name="Paponov I."/>
            <person name="Finkler A."/>
            <person name="Soon Heng Tan C."/>
            <person name="Hutchins A.P."/>
            <person name="Weinmeier T."/>
            <person name="Rattei T."/>
            <person name="Chu J.S."/>
            <person name="Gimenez G."/>
            <person name="Irimia M."/>
            <person name="Rigden D.J."/>
            <person name="Fitzpatrick D.A."/>
            <person name="Lorenzo-Morales J."/>
            <person name="Bateman A."/>
            <person name="Chiu C.H."/>
            <person name="Tang P."/>
            <person name="Hegemann P."/>
            <person name="Fromm H."/>
            <person name="Raoult D."/>
            <person name="Greub G."/>
            <person name="Miranda-Saavedra D."/>
            <person name="Chen N."/>
            <person name="Nash P."/>
            <person name="Ginger M.L."/>
            <person name="Horn M."/>
            <person name="Schaap P."/>
            <person name="Caler L."/>
            <person name="Loftus B."/>
        </authorList>
    </citation>
    <scope>NUCLEOTIDE SEQUENCE [LARGE SCALE GENOMIC DNA]</scope>
    <source>
        <strain evidence="12 13">Neff</strain>
    </source>
</reference>
<proteinExistence type="inferred from homology"/>
<dbReference type="SUPFAM" id="SSF56741">
    <property type="entry name" value="Eukaryotic DNA topoisomerase I, N-terminal DNA-binding fragment"/>
    <property type="match status" value="1"/>
</dbReference>
<dbReference type="InterPro" id="IPR036202">
    <property type="entry name" value="TopoI_DNA-bd_euk_N_sf"/>
</dbReference>
<feature type="active site" description="O-(3'-phospho-DNA)-tyrosine intermediate" evidence="9">
    <location>
        <position position="412"/>
    </location>
</feature>
<dbReference type="InterPro" id="IPR014727">
    <property type="entry name" value="TopoI_cat_a/b-sub_euk"/>
</dbReference>
<keyword evidence="5 9" id="KW-0799">Topoisomerase</keyword>
<accession>L8HB99</accession>
<dbReference type="GeneID" id="14922928"/>
<evidence type="ECO:0000256" key="6">
    <source>
        <dbReference type="ARBA" id="ARBA00023125"/>
    </source>
</evidence>
<keyword evidence="6 9" id="KW-0238">DNA-binding</keyword>